<dbReference type="InterPro" id="IPR016181">
    <property type="entry name" value="Acyl_CoA_acyltransferase"/>
</dbReference>
<dbReference type="Gene3D" id="3.40.630.30">
    <property type="match status" value="1"/>
</dbReference>
<dbReference type="EMBL" id="CP125942">
    <property type="protein sequence ID" value="XAO45729.1"/>
    <property type="molecule type" value="Genomic_DNA"/>
</dbReference>
<evidence type="ECO:0000256" key="2">
    <source>
        <dbReference type="ARBA" id="ARBA00023315"/>
    </source>
</evidence>
<dbReference type="PANTHER" id="PTHR43877">
    <property type="entry name" value="AMINOALKYLPHOSPHONATE N-ACETYLTRANSFERASE-RELATED-RELATED"/>
    <property type="match status" value="1"/>
</dbReference>
<name>A0AAU6WD86_9MICC</name>
<gene>
    <name evidence="4" type="ORF">QMQ05_15530</name>
</gene>
<protein>
    <submittedName>
        <fullName evidence="4">GNAT family N-acetyltransferase</fullName>
    </submittedName>
</protein>
<keyword evidence="1" id="KW-0808">Transferase</keyword>
<dbReference type="Proteomes" id="UP001486888">
    <property type="component" value="Chromosome"/>
</dbReference>
<organism evidence="4 5">
    <name type="scientific">Glutamicibacter ectropisis</name>
    <dbReference type="NCBI Taxonomy" id="3046593"/>
    <lineage>
        <taxon>Bacteria</taxon>
        <taxon>Bacillati</taxon>
        <taxon>Actinomycetota</taxon>
        <taxon>Actinomycetes</taxon>
        <taxon>Micrococcales</taxon>
        <taxon>Micrococcaceae</taxon>
        <taxon>Glutamicibacter</taxon>
    </lineage>
</organism>
<evidence type="ECO:0000256" key="1">
    <source>
        <dbReference type="ARBA" id="ARBA00022679"/>
    </source>
</evidence>
<proteinExistence type="predicted"/>
<dbReference type="InterPro" id="IPR050832">
    <property type="entry name" value="Bact_Acetyltransf"/>
</dbReference>
<accession>A0AAU6WD86</accession>
<dbReference type="KEGG" id="gey:QMQ05_15530"/>
<dbReference type="SUPFAM" id="SSF55729">
    <property type="entry name" value="Acyl-CoA N-acyltransferases (Nat)"/>
    <property type="match status" value="1"/>
</dbReference>
<keyword evidence="2" id="KW-0012">Acyltransferase</keyword>
<evidence type="ECO:0000313" key="5">
    <source>
        <dbReference type="Proteomes" id="UP001486888"/>
    </source>
</evidence>
<dbReference type="Pfam" id="PF00583">
    <property type="entry name" value="Acetyltransf_1"/>
    <property type="match status" value="1"/>
</dbReference>
<dbReference type="PROSITE" id="PS51186">
    <property type="entry name" value="GNAT"/>
    <property type="match status" value="1"/>
</dbReference>
<sequence length="173" mass="19548">MSCPESRKRRSTHDQCPCFVRPLKPSDENRWRALFREYRALYQLEESEEVVARVWGWFMASGHECQAPVAESPDGIVAIGHYRRFARPSTGTVGLWLDDLFTAPEARNIGAARAMIQRLTELAGAEGHSVVRWITAQDNHQAQGLYEQVPVRARWLTYDAAPAPVPASGQETR</sequence>
<evidence type="ECO:0000259" key="3">
    <source>
        <dbReference type="PROSITE" id="PS51186"/>
    </source>
</evidence>
<reference evidence="4 5" key="1">
    <citation type="submission" date="2023-05" db="EMBL/GenBank/DDBJ databases">
        <title>Glutamicibacter sp. B1, complete genome.</title>
        <authorList>
            <person name="Long Y.H."/>
            <person name="Fang T."/>
            <person name="Li X.Y."/>
        </authorList>
    </citation>
    <scope>NUCLEOTIDE SEQUENCE [LARGE SCALE GENOMIC DNA]</scope>
    <source>
        <strain evidence="4 5">B1</strain>
    </source>
</reference>
<keyword evidence="5" id="KW-1185">Reference proteome</keyword>
<evidence type="ECO:0000313" key="4">
    <source>
        <dbReference type="EMBL" id="XAO45729.1"/>
    </source>
</evidence>
<dbReference type="InterPro" id="IPR000182">
    <property type="entry name" value="GNAT_dom"/>
</dbReference>
<dbReference type="GO" id="GO:0016747">
    <property type="term" value="F:acyltransferase activity, transferring groups other than amino-acyl groups"/>
    <property type="evidence" value="ECO:0007669"/>
    <property type="project" value="InterPro"/>
</dbReference>
<dbReference type="AlphaFoldDB" id="A0AAU6WD86"/>
<feature type="domain" description="N-acetyltransferase" evidence="3">
    <location>
        <begin position="18"/>
        <end position="168"/>
    </location>
</feature>